<sequence>MKENSHNYLHGSRAIPPGPITSLYYFSLWPRKLAAALREPLFGQELVSNGGAEGSSFLITRHKLTGHNYHQWAKAVLMFITGRGQNFLFYDTAHEIWMAAKETYSDSDNTADLFDIKGALHDLRQGEMTVTHYYNTLNRFWQQLDVFETMDWECPGDASRYKRIIEKERVFKFLLGLDKSLDEVRGRILGTKSLPTIREAFSEVRREESRKKLMMGTRPFSNVQEGSALISQGSTNIQERTVLVSRGSTYDARQKKGRPWCDHCRRPGHTKETCWKIHGKPTDWKSNKEKETRAFVADLEGKEKSTNDSALFSKEQIEWLQKMFSQGSSTNPIISTGSAA</sequence>
<reference evidence="1 2" key="1">
    <citation type="journal article" date="2018" name="PLoS Genet.">
        <title>Population sequencing reveals clonal diversity and ancestral inbreeding in the grapevine cultivar Chardonnay.</title>
        <authorList>
            <person name="Roach M.J."/>
            <person name="Johnson D.L."/>
            <person name="Bohlmann J."/>
            <person name="van Vuuren H.J."/>
            <person name="Jones S.J."/>
            <person name="Pretorius I.S."/>
            <person name="Schmidt S.A."/>
            <person name="Borneman A.R."/>
        </authorList>
    </citation>
    <scope>NUCLEOTIDE SEQUENCE [LARGE SCALE GENOMIC DNA]</scope>
    <source>
        <strain evidence="2">cv. Chardonnay</strain>
        <tissue evidence="1">Leaf</tissue>
    </source>
</reference>
<protein>
    <submittedName>
        <fullName evidence="1">Uncharacterized protein</fullName>
    </submittedName>
</protein>
<dbReference type="Proteomes" id="UP000288805">
    <property type="component" value="Unassembled WGS sequence"/>
</dbReference>
<evidence type="ECO:0000313" key="2">
    <source>
        <dbReference type="Proteomes" id="UP000288805"/>
    </source>
</evidence>
<name>A0A438IZD9_VITVI</name>
<organism evidence="1 2">
    <name type="scientific">Vitis vinifera</name>
    <name type="common">Grape</name>
    <dbReference type="NCBI Taxonomy" id="29760"/>
    <lineage>
        <taxon>Eukaryota</taxon>
        <taxon>Viridiplantae</taxon>
        <taxon>Streptophyta</taxon>
        <taxon>Embryophyta</taxon>
        <taxon>Tracheophyta</taxon>
        <taxon>Spermatophyta</taxon>
        <taxon>Magnoliopsida</taxon>
        <taxon>eudicotyledons</taxon>
        <taxon>Gunneridae</taxon>
        <taxon>Pentapetalae</taxon>
        <taxon>rosids</taxon>
        <taxon>Vitales</taxon>
        <taxon>Vitaceae</taxon>
        <taxon>Viteae</taxon>
        <taxon>Vitis</taxon>
    </lineage>
</organism>
<evidence type="ECO:0000313" key="1">
    <source>
        <dbReference type="EMBL" id="RVX02078.1"/>
    </source>
</evidence>
<gene>
    <name evidence="1" type="ORF">CK203_025481</name>
</gene>
<accession>A0A438IZD9</accession>
<comment type="caution">
    <text evidence="1">The sequence shown here is derived from an EMBL/GenBank/DDBJ whole genome shotgun (WGS) entry which is preliminary data.</text>
</comment>
<proteinExistence type="predicted"/>
<dbReference type="PANTHER" id="PTHR34222:SF40">
    <property type="match status" value="1"/>
</dbReference>
<dbReference type="EMBL" id="QGNW01000072">
    <property type="protein sequence ID" value="RVX02078.1"/>
    <property type="molecule type" value="Genomic_DNA"/>
</dbReference>
<dbReference type="PANTHER" id="PTHR34222">
    <property type="entry name" value="GAG_PRE-INTEGRS DOMAIN-CONTAINING PROTEIN"/>
    <property type="match status" value="1"/>
</dbReference>
<dbReference type="AlphaFoldDB" id="A0A438IZD9"/>